<sequence>MEAWQKNQGAPDTRSCQNDPDMEKSTAGFSPPFACLGRESPHPLVPAEIMRPALLVPQLVFFLCRTVDPAARAATALLGECPEDPMLVPLGVGPGMLEMRVSRS</sequence>
<feature type="compositionally biased region" description="Polar residues" evidence="1">
    <location>
        <begin position="1"/>
        <end position="18"/>
    </location>
</feature>
<evidence type="ECO:0000256" key="1">
    <source>
        <dbReference type="SAM" id="MobiDB-lite"/>
    </source>
</evidence>
<evidence type="ECO:0000313" key="3">
    <source>
        <dbReference type="Proteomes" id="UP001266305"/>
    </source>
</evidence>
<organism evidence="2 3">
    <name type="scientific">Saguinus oedipus</name>
    <name type="common">Cotton-top tamarin</name>
    <name type="synonym">Oedipomidas oedipus</name>
    <dbReference type="NCBI Taxonomy" id="9490"/>
    <lineage>
        <taxon>Eukaryota</taxon>
        <taxon>Metazoa</taxon>
        <taxon>Chordata</taxon>
        <taxon>Craniata</taxon>
        <taxon>Vertebrata</taxon>
        <taxon>Euteleostomi</taxon>
        <taxon>Mammalia</taxon>
        <taxon>Eutheria</taxon>
        <taxon>Euarchontoglires</taxon>
        <taxon>Primates</taxon>
        <taxon>Haplorrhini</taxon>
        <taxon>Platyrrhini</taxon>
        <taxon>Cebidae</taxon>
        <taxon>Callitrichinae</taxon>
        <taxon>Saguinus</taxon>
    </lineage>
</organism>
<protein>
    <submittedName>
        <fullName evidence="2">Uncharacterized protein</fullName>
    </submittedName>
</protein>
<evidence type="ECO:0000313" key="2">
    <source>
        <dbReference type="EMBL" id="KAK2097137.1"/>
    </source>
</evidence>
<accession>A0ABQ9UJ81</accession>
<reference evidence="2 3" key="1">
    <citation type="submission" date="2023-05" db="EMBL/GenBank/DDBJ databases">
        <title>B98-5 Cell Line De Novo Hybrid Assembly: An Optical Mapping Approach.</title>
        <authorList>
            <person name="Kananen K."/>
            <person name="Auerbach J.A."/>
            <person name="Kautto E."/>
            <person name="Blachly J.S."/>
        </authorList>
    </citation>
    <scope>NUCLEOTIDE SEQUENCE [LARGE SCALE GENOMIC DNA]</scope>
    <source>
        <strain evidence="2">B95-8</strain>
        <tissue evidence="2">Cell line</tissue>
    </source>
</reference>
<feature type="region of interest" description="Disordered" evidence="1">
    <location>
        <begin position="1"/>
        <end position="34"/>
    </location>
</feature>
<keyword evidence="3" id="KW-1185">Reference proteome</keyword>
<proteinExistence type="predicted"/>
<dbReference type="EMBL" id="JASSZA010000011">
    <property type="protein sequence ID" value="KAK2097137.1"/>
    <property type="molecule type" value="Genomic_DNA"/>
</dbReference>
<dbReference type="Proteomes" id="UP001266305">
    <property type="component" value="Unassembled WGS sequence"/>
</dbReference>
<gene>
    <name evidence="2" type="ORF">P7K49_022587</name>
</gene>
<name>A0ABQ9UJ81_SAGOE</name>
<comment type="caution">
    <text evidence="2">The sequence shown here is derived from an EMBL/GenBank/DDBJ whole genome shotgun (WGS) entry which is preliminary data.</text>
</comment>